<evidence type="ECO:0000256" key="12">
    <source>
        <dbReference type="ARBA" id="ARBA00023268"/>
    </source>
</evidence>
<evidence type="ECO:0000256" key="9">
    <source>
        <dbReference type="ARBA" id="ARBA00023125"/>
    </source>
</evidence>
<dbReference type="SMART" id="SM00898">
    <property type="entry name" value="Fapy_DNA_glyco"/>
    <property type="match status" value="1"/>
</dbReference>
<gene>
    <name evidence="15" type="primary">mutM</name>
    <name evidence="15" type="synonym">fpg</name>
    <name evidence="18" type="ORF">DCMF_02305</name>
</gene>
<feature type="domain" description="FPG-type" evidence="16">
    <location>
        <begin position="240"/>
        <end position="274"/>
    </location>
</feature>
<keyword evidence="19" id="KW-1185">Reference proteome</keyword>
<evidence type="ECO:0000256" key="4">
    <source>
        <dbReference type="ARBA" id="ARBA00022723"/>
    </source>
</evidence>
<keyword evidence="13 15" id="KW-0326">Glycosidase</keyword>
<keyword evidence="4 15" id="KW-0479">Metal-binding</keyword>
<dbReference type="InterPro" id="IPR012319">
    <property type="entry name" value="FPG_cat"/>
</dbReference>
<keyword evidence="6 15" id="KW-0863">Zinc-finger</keyword>
<evidence type="ECO:0000256" key="8">
    <source>
        <dbReference type="ARBA" id="ARBA00022833"/>
    </source>
</evidence>
<evidence type="ECO:0000256" key="14">
    <source>
        <dbReference type="ARBA" id="ARBA00044632"/>
    </source>
</evidence>
<dbReference type="RefSeq" id="WP_148132945.1">
    <property type="nucleotide sequence ID" value="NZ_CP017634.1"/>
</dbReference>
<keyword evidence="12 15" id="KW-0511">Multifunctional enzyme</keyword>
<feature type="binding site" evidence="15">
    <location>
        <position position="155"/>
    </location>
    <ligand>
        <name>DNA</name>
        <dbReference type="ChEBI" id="CHEBI:16991"/>
    </ligand>
</feature>
<dbReference type="GO" id="GO:0003690">
    <property type="term" value="F:double-stranded DNA binding"/>
    <property type="evidence" value="ECO:0007669"/>
    <property type="project" value="UniProtKB-ARBA"/>
</dbReference>
<dbReference type="Pfam" id="PF06831">
    <property type="entry name" value="H2TH"/>
    <property type="match status" value="1"/>
</dbReference>
<comment type="similarity">
    <text evidence="2 15">Belongs to the FPG family.</text>
</comment>
<feature type="active site" description="Proton donor; for beta-elimination activity" evidence="15">
    <location>
        <position position="59"/>
    </location>
</feature>
<evidence type="ECO:0000256" key="6">
    <source>
        <dbReference type="ARBA" id="ARBA00022771"/>
    </source>
</evidence>
<dbReference type="GO" id="GO:0003684">
    <property type="term" value="F:damaged DNA binding"/>
    <property type="evidence" value="ECO:0007669"/>
    <property type="project" value="InterPro"/>
</dbReference>
<dbReference type="GO" id="GO:0140078">
    <property type="term" value="F:class I DNA-(apurinic or apyrimidinic site) endonuclease activity"/>
    <property type="evidence" value="ECO:0007669"/>
    <property type="project" value="UniProtKB-EC"/>
</dbReference>
<evidence type="ECO:0000256" key="13">
    <source>
        <dbReference type="ARBA" id="ARBA00023295"/>
    </source>
</evidence>
<evidence type="ECO:0000256" key="3">
    <source>
        <dbReference type="ARBA" id="ARBA00011245"/>
    </source>
</evidence>
<evidence type="ECO:0000256" key="15">
    <source>
        <dbReference type="HAMAP-Rule" id="MF_00103"/>
    </source>
</evidence>
<comment type="catalytic activity">
    <reaction evidence="1 15">
        <text>Hydrolysis of DNA containing ring-opened 7-methylguanine residues, releasing 2,6-diamino-4-hydroxy-5-(N-methyl)formamidopyrimidine.</text>
        <dbReference type="EC" id="3.2.2.23"/>
    </reaction>
</comment>
<dbReference type="Gene3D" id="1.10.8.50">
    <property type="match status" value="1"/>
</dbReference>
<evidence type="ECO:0000256" key="11">
    <source>
        <dbReference type="ARBA" id="ARBA00023239"/>
    </source>
</evidence>
<keyword evidence="9 15" id="KW-0238">DNA-binding</keyword>
<dbReference type="GO" id="GO:0008270">
    <property type="term" value="F:zinc ion binding"/>
    <property type="evidence" value="ECO:0007669"/>
    <property type="project" value="UniProtKB-UniRule"/>
</dbReference>
<comment type="catalytic activity">
    <reaction evidence="14 15">
        <text>2'-deoxyribonucleotide-(2'-deoxyribose 5'-phosphate)-2'-deoxyribonucleotide-DNA = a 3'-end 2'-deoxyribonucleotide-(2,3-dehydro-2,3-deoxyribose 5'-phosphate)-DNA + a 5'-end 5'-phospho-2'-deoxyribonucleoside-DNA + H(+)</text>
        <dbReference type="Rhea" id="RHEA:66592"/>
        <dbReference type="Rhea" id="RHEA-COMP:13180"/>
        <dbReference type="Rhea" id="RHEA-COMP:16897"/>
        <dbReference type="Rhea" id="RHEA-COMP:17067"/>
        <dbReference type="ChEBI" id="CHEBI:15378"/>
        <dbReference type="ChEBI" id="CHEBI:136412"/>
        <dbReference type="ChEBI" id="CHEBI:157695"/>
        <dbReference type="ChEBI" id="CHEBI:167181"/>
        <dbReference type="EC" id="4.2.99.18"/>
    </reaction>
</comment>
<dbReference type="Proteomes" id="UP000323521">
    <property type="component" value="Chromosome"/>
</dbReference>
<dbReference type="GO" id="GO:0034039">
    <property type="term" value="F:8-oxo-7,8-dihydroguanine DNA N-glycosylase activity"/>
    <property type="evidence" value="ECO:0007669"/>
    <property type="project" value="TreeGrafter"/>
</dbReference>
<keyword evidence="10 15" id="KW-0234">DNA repair</keyword>
<dbReference type="Pfam" id="PF01149">
    <property type="entry name" value="Fapy_DNA_glyco"/>
    <property type="match status" value="1"/>
</dbReference>
<dbReference type="EC" id="4.2.99.18" evidence="15"/>
<feature type="active site" description="Schiff-base intermediate with DNA" evidence="15">
    <location>
        <position position="2"/>
    </location>
</feature>
<evidence type="ECO:0000256" key="1">
    <source>
        <dbReference type="ARBA" id="ARBA00001668"/>
    </source>
</evidence>
<dbReference type="InterPro" id="IPR020629">
    <property type="entry name" value="FPG_Glyclase"/>
</dbReference>
<protein>
    <recommendedName>
        <fullName evidence="15">Formamidopyrimidine-DNA glycosylase</fullName>
        <shortName evidence="15">Fapy-DNA glycosylase</shortName>
        <ecNumber evidence="15">3.2.2.23</ecNumber>
    </recommendedName>
    <alternativeName>
        <fullName evidence="15">DNA-(apurinic or apyrimidinic site) lyase MutM</fullName>
        <shortName evidence="15">AP lyase MutM</shortName>
        <ecNumber evidence="15">4.2.99.18</ecNumber>
    </alternativeName>
</protein>
<reference evidence="18 19" key="1">
    <citation type="submission" date="2016-10" db="EMBL/GenBank/DDBJ databases">
        <title>Complete Genome Sequence of Peptococcaceae strain DCMF.</title>
        <authorList>
            <person name="Edwards R.J."/>
            <person name="Holland S.I."/>
            <person name="Deshpande N.P."/>
            <person name="Wong Y.K."/>
            <person name="Ertan H."/>
            <person name="Manefield M."/>
            <person name="Russell T.L."/>
            <person name="Lee M.J."/>
        </authorList>
    </citation>
    <scope>NUCLEOTIDE SEQUENCE [LARGE SCALE GENOMIC DNA]</scope>
    <source>
        <strain evidence="18 19">DCMF</strain>
    </source>
</reference>
<keyword evidence="11 15" id="KW-0456">Lyase</keyword>
<feature type="binding site" evidence="15">
    <location>
        <position position="93"/>
    </location>
    <ligand>
        <name>DNA</name>
        <dbReference type="ChEBI" id="CHEBI:16991"/>
    </ligand>
</feature>
<dbReference type="SUPFAM" id="SSF57716">
    <property type="entry name" value="Glucocorticoid receptor-like (DNA-binding domain)"/>
    <property type="match status" value="1"/>
</dbReference>
<dbReference type="NCBIfam" id="NF002211">
    <property type="entry name" value="PRK01103.1"/>
    <property type="match status" value="1"/>
</dbReference>
<evidence type="ECO:0000313" key="19">
    <source>
        <dbReference type="Proteomes" id="UP000323521"/>
    </source>
</evidence>
<evidence type="ECO:0000256" key="2">
    <source>
        <dbReference type="ARBA" id="ARBA00009409"/>
    </source>
</evidence>
<dbReference type="PANTHER" id="PTHR22993">
    <property type="entry name" value="FORMAMIDOPYRIMIDINE-DNA GLYCOSYLASE"/>
    <property type="match status" value="1"/>
</dbReference>
<dbReference type="CDD" id="cd08966">
    <property type="entry name" value="EcFpg-like_N"/>
    <property type="match status" value="1"/>
</dbReference>
<dbReference type="Pfam" id="PF06827">
    <property type="entry name" value="zf-FPG_IleRS"/>
    <property type="match status" value="1"/>
</dbReference>
<proteinExistence type="inferred from homology"/>
<dbReference type="NCBIfam" id="TIGR00577">
    <property type="entry name" value="fpg"/>
    <property type="match status" value="1"/>
</dbReference>
<dbReference type="SUPFAM" id="SSF81624">
    <property type="entry name" value="N-terminal domain of MutM-like DNA repair proteins"/>
    <property type="match status" value="1"/>
</dbReference>
<evidence type="ECO:0000259" key="17">
    <source>
        <dbReference type="PROSITE" id="PS51068"/>
    </source>
</evidence>
<dbReference type="FunFam" id="1.10.8.50:FF:000003">
    <property type="entry name" value="Formamidopyrimidine-DNA glycosylase"/>
    <property type="match status" value="1"/>
</dbReference>
<feature type="domain" description="Formamidopyrimidine-DNA glycosylase catalytic" evidence="17">
    <location>
        <begin position="2"/>
        <end position="115"/>
    </location>
</feature>
<comment type="function">
    <text evidence="15">Involved in base excision repair of DNA damaged by oxidation or by mutagenic agents. Acts as DNA glycosylase that recognizes and removes damaged bases. Has a preference for oxidized purines, such as 7,8-dihydro-8-oxoguanine (8-oxoG). Has AP (apurinic/apyrimidinic) lyase activity and introduces nicks in the DNA strand. Cleaves the DNA backbone by beta-delta elimination to generate a single-strand break at the site of the removed base with both 3'- and 5'-phosphates.</text>
</comment>
<keyword evidence="5 15" id="KW-0227">DNA damage</keyword>
<keyword evidence="7 15" id="KW-0378">Hydrolase</keyword>
<evidence type="ECO:0000313" key="18">
    <source>
        <dbReference type="EMBL" id="ATW23780.1"/>
    </source>
</evidence>
<keyword evidence="8 15" id="KW-0862">Zinc</keyword>
<dbReference type="SMART" id="SM01232">
    <property type="entry name" value="H2TH"/>
    <property type="match status" value="1"/>
</dbReference>
<evidence type="ECO:0000256" key="7">
    <source>
        <dbReference type="ARBA" id="ARBA00022801"/>
    </source>
</evidence>
<dbReference type="InterPro" id="IPR015886">
    <property type="entry name" value="H2TH_FPG"/>
</dbReference>
<organism evidence="18 19">
    <name type="scientific">Formimonas warabiya</name>
    <dbReference type="NCBI Taxonomy" id="1761012"/>
    <lineage>
        <taxon>Bacteria</taxon>
        <taxon>Bacillati</taxon>
        <taxon>Bacillota</taxon>
        <taxon>Clostridia</taxon>
        <taxon>Eubacteriales</taxon>
        <taxon>Peptococcaceae</taxon>
        <taxon>Candidatus Formimonas</taxon>
    </lineage>
</organism>
<dbReference type="EC" id="3.2.2.23" evidence="15"/>
<dbReference type="GO" id="GO:0006284">
    <property type="term" value="P:base-excision repair"/>
    <property type="evidence" value="ECO:0007669"/>
    <property type="project" value="InterPro"/>
</dbReference>
<comment type="cofactor">
    <cofactor evidence="15">
        <name>Zn(2+)</name>
        <dbReference type="ChEBI" id="CHEBI:29105"/>
    </cofactor>
    <text evidence="15">Binds 1 zinc ion per subunit.</text>
</comment>
<feature type="binding site" evidence="15">
    <location>
        <position position="112"/>
    </location>
    <ligand>
        <name>DNA</name>
        <dbReference type="ChEBI" id="CHEBI:16991"/>
    </ligand>
</feature>
<dbReference type="InterPro" id="IPR010979">
    <property type="entry name" value="Ribosomal_uS13-like_H2TH"/>
</dbReference>
<feature type="active site" description="Proton donor" evidence="15">
    <location>
        <position position="3"/>
    </location>
</feature>
<dbReference type="Gene3D" id="3.20.190.10">
    <property type="entry name" value="MutM-like, N-terminal"/>
    <property type="match status" value="1"/>
</dbReference>
<evidence type="ECO:0000256" key="10">
    <source>
        <dbReference type="ARBA" id="ARBA00023204"/>
    </source>
</evidence>
<dbReference type="InterPro" id="IPR010663">
    <property type="entry name" value="Znf_FPG/IleRS"/>
</dbReference>
<feature type="active site" description="Proton donor; for delta-elimination activity" evidence="15">
    <location>
        <position position="264"/>
    </location>
</feature>
<evidence type="ECO:0000256" key="5">
    <source>
        <dbReference type="ARBA" id="ARBA00022763"/>
    </source>
</evidence>
<dbReference type="InterPro" id="IPR000214">
    <property type="entry name" value="Znf_DNA_glyclase/AP_lyase"/>
</dbReference>
<dbReference type="EMBL" id="CP017634">
    <property type="protein sequence ID" value="ATW23780.1"/>
    <property type="molecule type" value="Genomic_DNA"/>
</dbReference>
<sequence length="274" mass="31063">MPELPEVETVKRTLAEHILGLTVTGITLNQEIVIKTPGIQEFREKITGQSFRNIDRRGKYLIFALSQGSKMVVHLRMTGQLVYCEQDHPLKKHTHVIFSLDNGRELRFVDQRRFGRIWLVPEKEIDQISGLCSLGPEPLGEEFTLENLKENLAGKKSRIKLFLLDQSMIAGIGNIYADEILYRCGIHPERTAGSLCHEEMTRLFEEIRSTLGEAVEHRGTTFSDYVDGRGDKGAHQHFLNVYQQVGKKCPRCGTAVERVKVGSRSAYHCPGCQK</sequence>
<dbReference type="PROSITE" id="PS51066">
    <property type="entry name" value="ZF_FPG_2"/>
    <property type="match status" value="1"/>
</dbReference>
<dbReference type="KEGG" id="fwa:DCMF_02305"/>
<accession>A0A3G1KMY6</accession>
<comment type="subunit">
    <text evidence="3 15">Monomer.</text>
</comment>
<dbReference type="PROSITE" id="PS51068">
    <property type="entry name" value="FPG_CAT"/>
    <property type="match status" value="1"/>
</dbReference>
<dbReference type="HAMAP" id="MF_00103">
    <property type="entry name" value="Fapy_DNA_glycosyl"/>
    <property type="match status" value="1"/>
</dbReference>
<dbReference type="PANTHER" id="PTHR22993:SF9">
    <property type="entry name" value="FORMAMIDOPYRIMIDINE-DNA GLYCOSYLASE"/>
    <property type="match status" value="1"/>
</dbReference>
<dbReference type="SUPFAM" id="SSF46946">
    <property type="entry name" value="S13-like H2TH domain"/>
    <property type="match status" value="1"/>
</dbReference>
<dbReference type="OrthoDB" id="9800855at2"/>
<name>A0A3G1KMY6_FORW1</name>
<dbReference type="InterPro" id="IPR035937">
    <property type="entry name" value="FPG_N"/>
</dbReference>
<dbReference type="AlphaFoldDB" id="A0A3G1KMY6"/>
<evidence type="ECO:0000259" key="16">
    <source>
        <dbReference type="PROSITE" id="PS51066"/>
    </source>
</evidence>